<dbReference type="InterPro" id="IPR036286">
    <property type="entry name" value="LexA/Signal_pep-like_sf"/>
</dbReference>
<comment type="caution">
    <text evidence="2">The sequence shown here is derived from an EMBL/GenBank/DDBJ whole genome shotgun (WGS) entry which is preliminary data.</text>
</comment>
<evidence type="ECO:0000313" key="3">
    <source>
        <dbReference type="Proteomes" id="UP000479293"/>
    </source>
</evidence>
<evidence type="ECO:0000259" key="1">
    <source>
        <dbReference type="Pfam" id="PF00717"/>
    </source>
</evidence>
<keyword evidence="2" id="KW-0808">Transferase</keyword>
<dbReference type="RefSeq" id="WP_152766465.1">
    <property type="nucleotide sequence ID" value="NZ_WHLY01000003.1"/>
</dbReference>
<organism evidence="2 3">
    <name type="scientific">Salmonirosea aquatica</name>
    <dbReference type="NCBI Taxonomy" id="2654236"/>
    <lineage>
        <taxon>Bacteria</taxon>
        <taxon>Pseudomonadati</taxon>
        <taxon>Bacteroidota</taxon>
        <taxon>Cytophagia</taxon>
        <taxon>Cytophagales</taxon>
        <taxon>Spirosomataceae</taxon>
        <taxon>Salmonirosea</taxon>
    </lineage>
</organism>
<dbReference type="SUPFAM" id="SSF51306">
    <property type="entry name" value="LexA/Signal peptidase"/>
    <property type="match status" value="1"/>
</dbReference>
<sequence>MQHHDVFFQEIILHGITEFEPVLLPKFATNVECGNSTTGFASPADDYIETTLDLNEYHNIKKHACFLVEAVGDSMIDAGITEDDLLIVDTSLDYRENDIVICCLNGSYKAKMIQRRKGILCLISRNPLFDPIEIQEHDDLRVFGVVKGFSRNFRRD</sequence>
<dbReference type="NCBIfam" id="NF007621">
    <property type="entry name" value="PRK10276.1"/>
    <property type="match status" value="1"/>
</dbReference>
<dbReference type="InterPro" id="IPR039418">
    <property type="entry name" value="LexA-like"/>
</dbReference>
<dbReference type="Pfam" id="PF00717">
    <property type="entry name" value="Peptidase_S24"/>
    <property type="match status" value="1"/>
</dbReference>
<gene>
    <name evidence="2" type="primary">umuD</name>
    <name evidence="2" type="ORF">GBK04_28540</name>
</gene>
<dbReference type="GO" id="GO:0003887">
    <property type="term" value="F:DNA-directed DNA polymerase activity"/>
    <property type="evidence" value="ECO:0007669"/>
    <property type="project" value="UniProtKB-EC"/>
</dbReference>
<dbReference type="EMBL" id="WHLY01000003">
    <property type="protein sequence ID" value="MPR37178.1"/>
    <property type="molecule type" value="Genomic_DNA"/>
</dbReference>
<dbReference type="Proteomes" id="UP000479293">
    <property type="component" value="Unassembled WGS sequence"/>
</dbReference>
<dbReference type="PANTHER" id="PTHR33516:SF2">
    <property type="entry name" value="LEXA REPRESSOR-RELATED"/>
    <property type="match status" value="1"/>
</dbReference>
<dbReference type="CDD" id="cd06529">
    <property type="entry name" value="S24_LexA-like"/>
    <property type="match status" value="1"/>
</dbReference>
<reference evidence="2 3" key="1">
    <citation type="submission" date="2019-10" db="EMBL/GenBank/DDBJ databases">
        <title>Draft Genome Sequence of Cytophagaceae sp. SJW1-29.</title>
        <authorList>
            <person name="Choi A."/>
        </authorList>
    </citation>
    <scope>NUCLEOTIDE SEQUENCE [LARGE SCALE GENOMIC DNA]</scope>
    <source>
        <strain evidence="2 3">SJW1-29</strain>
    </source>
</reference>
<accession>A0A7C9BGR9</accession>
<dbReference type="AlphaFoldDB" id="A0A7C9BGR9"/>
<dbReference type="EC" id="2.7.7.7" evidence="2"/>
<dbReference type="Gene3D" id="2.10.109.10">
    <property type="entry name" value="Umud Fragment, subunit A"/>
    <property type="match status" value="1"/>
</dbReference>
<name>A0A7C9BGR9_9BACT</name>
<protein>
    <submittedName>
        <fullName evidence="2">Translesion error-prone DNA polymerase V autoproteolytic subunit</fullName>
        <ecNumber evidence="2">2.7.7.7</ecNumber>
    </submittedName>
</protein>
<dbReference type="InterPro" id="IPR050077">
    <property type="entry name" value="LexA_repressor"/>
</dbReference>
<dbReference type="PANTHER" id="PTHR33516">
    <property type="entry name" value="LEXA REPRESSOR"/>
    <property type="match status" value="1"/>
</dbReference>
<proteinExistence type="predicted"/>
<keyword evidence="3" id="KW-1185">Reference proteome</keyword>
<keyword evidence="2" id="KW-0548">Nucleotidyltransferase</keyword>
<feature type="domain" description="Peptidase S24/S26A/S26B/S26C" evidence="1">
    <location>
        <begin position="35"/>
        <end position="146"/>
    </location>
</feature>
<dbReference type="InterPro" id="IPR015927">
    <property type="entry name" value="Peptidase_S24_S26A/B/C"/>
</dbReference>
<evidence type="ECO:0000313" key="2">
    <source>
        <dbReference type="EMBL" id="MPR37178.1"/>
    </source>
</evidence>